<keyword evidence="3" id="KW-1185">Reference proteome</keyword>
<reference evidence="2" key="1">
    <citation type="submission" date="2020-05" db="EMBL/GenBank/DDBJ databases">
        <title>Phylogenomic resolution of chytrid fungi.</title>
        <authorList>
            <person name="Stajich J.E."/>
            <person name="Amses K."/>
            <person name="Simmons R."/>
            <person name="Seto K."/>
            <person name="Myers J."/>
            <person name="Bonds A."/>
            <person name="Quandt C.A."/>
            <person name="Barry K."/>
            <person name="Liu P."/>
            <person name="Grigoriev I."/>
            <person name="Longcore J.E."/>
            <person name="James T.Y."/>
        </authorList>
    </citation>
    <scope>NUCLEOTIDE SEQUENCE</scope>
    <source>
        <strain evidence="2">JEL0476</strain>
    </source>
</reference>
<sequence>MTNRINHANDEKLRFISKEIDITDKNMQRLRHSIESYVRNQTRLRSKTIKMSEVFQDFSDSEAPALSEILSSIAEKLKEREKSREVMSNRISVMCGEPLKIYSTLCSKVKAELKIRDNAYDKQSRKKSSLDKMIINNSGDRSKINQAQLDLLSSSQVVHHSTNLLVESVERFEIQKRLDLKTCLSDFLWSEINFHAKALEGLTKLHQQIHLTNLNEDLIEINERINLASSRPGSPVRSLSNSPSKGHFSHENLSPTKKSYEENEVGGKKILFTNENSLSKRPSLKAGSY</sequence>
<dbReference type="Gene3D" id="1.20.1270.60">
    <property type="entry name" value="Arfaptin homology (AH) domain/BAR domain"/>
    <property type="match status" value="1"/>
</dbReference>
<dbReference type="GO" id="GO:0060271">
    <property type="term" value="P:cilium assembly"/>
    <property type="evidence" value="ECO:0007669"/>
    <property type="project" value="TreeGrafter"/>
</dbReference>
<feature type="region of interest" description="Disordered" evidence="1">
    <location>
        <begin position="229"/>
        <end position="262"/>
    </location>
</feature>
<dbReference type="PANTHER" id="PTHR21223:SF2">
    <property type="entry name" value="CBY1-INTERACTING BAR DOMAIN-CONTAINING PROTEIN HOMOLOG"/>
    <property type="match status" value="1"/>
</dbReference>
<proteinExistence type="predicted"/>
<comment type="caution">
    <text evidence="2">The sequence shown here is derived from an EMBL/GenBank/DDBJ whole genome shotgun (WGS) entry which is preliminary data.</text>
</comment>
<evidence type="ECO:0000256" key="1">
    <source>
        <dbReference type="SAM" id="MobiDB-lite"/>
    </source>
</evidence>
<gene>
    <name evidence="2" type="ORF">HK099_000059</name>
</gene>
<organism evidence="2 3">
    <name type="scientific">Clydaea vesicula</name>
    <dbReference type="NCBI Taxonomy" id="447962"/>
    <lineage>
        <taxon>Eukaryota</taxon>
        <taxon>Fungi</taxon>
        <taxon>Fungi incertae sedis</taxon>
        <taxon>Chytridiomycota</taxon>
        <taxon>Chytridiomycota incertae sedis</taxon>
        <taxon>Chytridiomycetes</taxon>
        <taxon>Lobulomycetales</taxon>
        <taxon>Lobulomycetaceae</taxon>
        <taxon>Clydaea</taxon>
    </lineage>
</organism>
<dbReference type="EMBL" id="JADGJW010000010">
    <property type="protein sequence ID" value="KAJ3227805.1"/>
    <property type="molecule type" value="Genomic_DNA"/>
</dbReference>
<dbReference type="SUPFAM" id="SSF103657">
    <property type="entry name" value="BAR/IMD domain-like"/>
    <property type="match status" value="1"/>
</dbReference>
<feature type="compositionally biased region" description="Polar residues" evidence="1">
    <location>
        <begin position="229"/>
        <end position="244"/>
    </location>
</feature>
<name>A0AAD5U7Q2_9FUNG</name>
<dbReference type="InterPro" id="IPR027267">
    <property type="entry name" value="AH/BAR_dom_sf"/>
</dbReference>
<dbReference type="GO" id="GO:0036064">
    <property type="term" value="C:ciliary basal body"/>
    <property type="evidence" value="ECO:0007669"/>
    <property type="project" value="TreeGrafter"/>
</dbReference>
<dbReference type="GO" id="GO:0035869">
    <property type="term" value="C:ciliary transition zone"/>
    <property type="evidence" value="ECO:0007669"/>
    <property type="project" value="TreeGrafter"/>
</dbReference>
<dbReference type="Pfam" id="PF06730">
    <property type="entry name" value="FAM92"/>
    <property type="match status" value="1"/>
</dbReference>
<evidence type="ECO:0000313" key="3">
    <source>
        <dbReference type="Proteomes" id="UP001211065"/>
    </source>
</evidence>
<accession>A0AAD5U7Q2</accession>
<dbReference type="Proteomes" id="UP001211065">
    <property type="component" value="Unassembled WGS sequence"/>
</dbReference>
<evidence type="ECO:0000313" key="2">
    <source>
        <dbReference type="EMBL" id="KAJ3227805.1"/>
    </source>
</evidence>
<dbReference type="PANTHER" id="PTHR21223">
    <property type="entry name" value="CBY1-INTERACTING BAR DOMAIN-CONTAINING PROTEIN HOMOLOG"/>
    <property type="match status" value="1"/>
</dbReference>
<protein>
    <submittedName>
        <fullName evidence="2">Uncharacterized protein</fullName>
    </submittedName>
</protein>
<dbReference type="AlphaFoldDB" id="A0AAD5U7Q2"/>
<dbReference type="InterPro" id="IPR009602">
    <property type="entry name" value="CBAR/FAM92"/>
</dbReference>